<feature type="chain" id="PRO_5037734246" evidence="1">
    <location>
        <begin position="23"/>
        <end position="129"/>
    </location>
</feature>
<dbReference type="Proteomes" id="UP000637757">
    <property type="component" value="Unassembled WGS sequence"/>
</dbReference>
<comment type="caution">
    <text evidence="3">The sequence shown here is derived from an EMBL/GenBank/DDBJ whole genome shotgun (WGS) entry which is preliminary data.</text>
</comment>
<keyword evidence="4" id="KW-1185">Reference proteome</keyword>
<feature type="domain" description="Transcobalamin-like C-terminal" evidence="2">
    <location>
        <begin position="61"/>
        <end position="125"/>
    </location>
</feature>
<organism evidence="3 4">
    <name type="scientific">Enterococcus lacertideformus</name>
    <dbReference type="NCBI Taxonomy" id="2771493"/>
    <lineage>
        <taxon>Bacteria</taxon>
        <taxon>Bacillati</taxon>
        <taxon>Bacillota</taxon>
        <taxon>Bacilli</taxon>
        <taxon>Lactobacillales</taxon>
        <taxon>Enterococcaceae</taxon>
        <taxon>Enterococcus</taxon>
    </lineage>
</organism>
<dbReference type="InterPro" id="IPR027954">
    <property type="entry name" value="Transcobalamin-like_C"/>
</dbReference>
<protein>
    <submittedName>
        <fullName evidence="3">DUF4430 domain-containing protein</fullName>
    </submittedName>
</protein>
<reference evidence="3" key="1">
    <citation type="submission" date="2020-09" db="EMBL/GenBank/DDBJ databases">
        <title>Genomic insights into the novelty and pathogenicity of a unique biofilm-forming Enterococcus sp. bacteria (Enterococcus lacertideformus) identified in reptiles.</title>
        <authorList>
            <person name="Agius J.E."/>
            <person name="Phalen D.N."/>
            <person name="Rose K."/>
            <person name="Eden J.-S."/>
        </authorList>
    </citation>
    <scope>NUCLEOTIDE SEQUENCE</scope>
    <source>
        <strain evidence="3">PHRS 0518</strain>
    </source>
</reference>
<dbReference type="PROSITE" id="PS51257">
    <property type="entry name" value="PROKAR_LIPOPROTEIN"/>
    <property type="match status" value="1"/>
</dbReference>
<dbReference type="AlphaFoldDB" id="A0A931FBT7"/>
<dbReference type="Gene3D" id="2.170.130.30">
    <property type="match status" value="1"/>
</dbReference>
<evidence type="ECO:0000313" key="3">
    <source>
        <dbReference type="EMBL" id="MBF8807963.1"/>
    </source>
</evidence>
<sequence length="129" mass="14604">MKKLVLFLVAISSLFVVSGCQAPSETQQSSSQTQTITEKVTITLEKEGKEITKKTVDYDSDQTLLQLLKQQFTVEEDNGFITAIDHYTQDKDKNLYWTFTINGKMAEKGANEIRLADKDQVVFNLATFK</sequence>
<dbReference type="EMBL" id="JADAKE010000016">
    <property type="protein sequence ID" value="MBF8807963.1"/>
    <property type="molecule type" value="Genomic_DNA"/>
</dbReference>
<feature type="signal peptide" evidence="1">
    <location>
        <begin position="1"/>
        <end position="22"/>
    </location>
</feature>
<proteinExistence type="predicted"/>
<accession>A0A931FBT7</accession>
<dbReference type="Pfam" id="PF14478">
    <property type="entry name" value="DUF4430"/>
    <property type="match status" value="1"/>
</dbReference>
<name>A0A931FBT7_9ENTE</name>
<keyword evidence="1" id="KW-0732">Signal</keyword>
<gene>
    <name evidence="3" type="ORF">IC227_05960</name>
</gene>
<evidence type="ECO:0000313" key="4">
    <source>
        <dbReference type="Proteomes" id="UP000637757"/>
    </source>
</evidence>
<evidence type="ECO:0000259" key="2">
    <source>
        <dbReference type="Pfam" id="PF14478"/>
    </source>
</evidence>
<evidence type="ECO:0000256" key="1">
    <source>
        <dbReference type="SAM" id="SignalP"/>
    </source>
</evidence>